<reference evidence="6 7" key="1">
    <citation type="submission" date="2018-08" db="EMBL/GenBank/DDBJ databases">
        <title>Recombination of ecologically and evolutionarily significant loci maintains genetic cohesion in the Pseudomonas syringae species complex.</title>
        <authorList>
            <person name="Dillon M."/>
            <person name="Thakur S."/>
            <person name="Almeida R.N.D."/>
            <person name="Weir B.S."/>
            <person name="Guttman D.S."/>
        </authorList>
    </citation>
    <scope>NUCLEOTIDE SEQUENCE [LARGE SCALE GENOMIC DNA]</scope>
    <source>
        <strain evidence="6 7">ICMP 2821</strain>
    </source>
</reference>
<accession>A0A3M3KQY6</accession>
<proteinExistence type="predicted"/>
<dbReference type="PANTHER" id="PTHR30136">
    <property type="entry name" value="HELIX-TURN-HELIX TRANSCRIPTIONAL REGULATOR, ICLR FAMILY"/>
    <property type="match status" value="1"/>
</dbReference>
<protein>
    <submittedName>
        <fullName evidence="6">IclR family transcriptional regulator</fullName>
    </submittedName>
</protein>
<dbReference type="InterPro" id="IPR036390">
    <property type="entry name" value="WH_DNA-bd_sf"/>
</dbReference>
<dbReference type="EMBL" id="RBOW01000677">
    <property type="protein sequence ID" value="RMN25434.1"/>
    <property type="molecule type" value="Genomic_DNA"/>
</dbReference>
<dbReference type="GO" id="GO:0003700">
    <property type="term" value="F:DNA-binding transcription factor activity"/>
    <property type="evidence" value="ECO:0007669"/>
    <property type="project" value="TreeGrafter"/>
</dbReference>
<dbReference type="AlphaFoldDB" id="A0A3M3KQY6"/>
<dbReference type="Pfam" id="PF09339">
    <property type="entry name" value="HTH_IclR"/>
    <property type="match status" value="1"/>
</dbReference>
<dbReference type="PROSITE" id="PS51077">
    <property type="entry name" value="HTH_ICLR"/>
    <property type="match status" value="1"/>
</dbReference>
<name>A0A3M3KQY6_PSECA</name>
<evidence type="ECO:0000259" key="5">
    <source>
        <dbReference type="PROSITE" id="PS51078"/>
    </source>
</evidence>
<dbReference type="PANTHER" id="PTHR30136:SF35">
    <property type="entry name" value="HTH-TYPE TRANSCRIPTIONAL REGULATOR RV1719"/>
    <property type="match status" value="1"/>
</dbReference>
<comment type="caution">
    <text evidence="6">The sequence shown here is derived from an EMBL/GenBank/DDBJ whole genome shotgun (WGS) entry which is preliminary data.</text>
</comment>
<keyword evidence="1" id="KW-0805">Transcription regulation</keyword>
<dbReference type="Gene3D" id="1.10.10.10">
    <property type="entry name" value="Winged helix-like DNA-binding domain superfamily/Winged helix DNA-binding domain"/>
    <property type="match status" value="1"/>
</dbReference>
<evidence type="ECO:0000313" key="6">
    <source>
        <dbReference type="EMBL" id="RMN25434.1"/>
    </source>
</evidence>
<evidence type="ECO:0000256" key="1">
    <source>
        <dbReference type="ARBA" id="ARBA00023015"/>
    </source>
</evidence>
<dbReference type="SUPFAM" id="SSF46785">
    <property type="entry name" value="Winged helix' DNA-binding domain"/>
    <property type="match status" value="1"/>
</dbReference>
<evidence type="ECO:0000256" key="3">
    <source>
        <dbReference type="ARBA" id="ARBA00023163"/>
    </source>
</evidence>
<feature type="domain" description="IclR-ED" evidence="5">
    <location>
        <begin position="96"/>
        <end position="274"/>
    </location>
</feature>
<evidence type="ECO:0000259" key="4">
    <source>
        <dbReference type="PROSITE" id="PS51077"/>
    </source>
</evidence>
<dbReference type="GO" id="GO:0045892">
    <property type="term" value="P:negative regulation of DNA-templated transcription"/>
    <property type="evidence" value="ECO:0007669"/>
    <property type="project" value="TreeGrafter"/>
</dbReference>
<dbReference type="Proteomes" id="UP000281372">
    <property type="component" value="Unassembled WGS sequence"/>
</dbReference>
<dbReference type="GO" id="GO:0003677">
    <property type="term" value="F:DNA binding"/>
    <property type="evidence" value="ECO:0007669"/>
    <property type="project" value="UniProtKB-KW"/>
</dbReference>
<evidence type="ECO:0000256" key="2">
    <source>
        <dbReference type="ARBA" id="ARBA00023125"/>
    </source>
</evidence>
<dbReference type="SMART" id="SM00346">
    <property type="entry name" value="HTH_ICLR"/>
    <property type="match status" value="1"/>
</dbReference>
<sequence length="274" mass="29144">MRGDDDKSFIRYTIPTNDTWSKTMTVTESDRGSVGVIARAAAILRTLEDEPKGLSLGAIAKKSGLPRSTVQRMVDALAQEELLEVNGPGGVCLGPALMRLASHSHVDITQKARPYLEELSRATGETAVLIGASGAELLILHTVVSPSALRVAPVAGNFLSIYATAGGKILLSAMSDKAVRNILGSKVKQLTAQTPTLEQLFGQLEEIRQSGFATDFDEHTPGVGAIAVGLQTPQGQYAIDVVGPVWRIEKAIDTIKAALIKCQRDLTDAMRSIA</sequence>
<organism evidence="6 7">
    <name type="scientific">Pseudomonas cannabina</name>
    <dbReference type="NCBI Taxonomy" id="86840"/>
    <lineage>
        <taxon>Bacteria</taxon>
        <taxon>Pseudomonadati</taxon>
        <taxon>Pseudomonadota</taxon>
        <taxon>Gammaproteobacteria</taxon>
        <taxon>Pseudomonadales</taxon>
        <taxon>Pseudomonadaceae</taxon>
        <taxon>Pseudomonas</taxon>
    </lineage>
</organism>
<dbReference type="InterPro" id="IPR005471">
    <property type="entry name" value="Tscrpt_reg_IclR_N"/>
</dbReference>
<evidence type="ECO:0000313" key="7">
    <source>
        <dbReference type="Proteomes" id="UP000281372"/>
    </source>
</evidence>
<keyword evidence="2" id="KW-0238">DNA-binding</keyword>
<keyword evidence="3" id="KW-0804">Transcription</keyword>
<dbReference type="SUPFAM" id="SSF55781">
    <property type="entry name" value="GAF domain-like"/>
    <property type="match status" value="1"/>
</dbReference>
<dbReference type="InterPro" id="IPR036388">
    <property type="entry name" value="WH-like_DNA-bd_sf"/>
</dbReference>
<dbReference type="Pfam" id="PF01614">
    <property type="entry name" value="IclR_C"/>
    <property type="match status" value="1"/>
</dbReference>
<dbReference type="InterPro" id="IPR050707">
    <property type="entry name" value="HTH_MetabolicPath_Reg"/>
</dbReference>
<dbReference type="InterPro" id="IPR014757">
    <property type="entry name" value="Tscrpt_reg_IclR_C"/>
</dbReference>
<dbReference type="Gene3D" id="3.30.450.40">
    <property type="match status" value="1"/>
</dbReference>
<gene>
    <name evidence="6" type="ORF">ALQ64_01316</name>
</gene>
<feature type="domain" description="HTH iclR-type" evidence="4">
    <location>
        <begin position="34"/>
        <end position="95"/>
    </location>
</feature>
<dbReference type="PROSITE" id="PS51078">
    <property type="entry name" value="ICLR_ED"/>
    <property type="match status" value="1"/>
</dbReference>
<dbReference type="InterPro" id="IPR029016">
    <property type="entry name" value="GAF-like_dom_sf"/>
</dbReference>